<keyword evidence="1" id="KW-0472">Membrane</keyword>
<sequence>MTAPVCISKWQCTLNGLSGTAVAVSVIVLGWIGFGILGADLSARRFGTLLWLWAVPFGPVALSVLYAGLMRWQARPLNWFGLSFTIGGAIWGVIMLNAMRSL</sequence>
<evidence type="ECO:0000313" key="2">
    <source>
        <dbReference type="EMBL" id="CUH68137.1"/>
    </source>
</evidence>
<accession>A0A0P1FJP8</accession>
<dbReference type="AlphaFoldDB" id="A0A0P1FJP8"/>
<dbReference type="Proteomes" id="UP000051587">
    <property type="component" value="Unassembled WGS sequence"/>
</dbReference>
<gene>
    <name evidence="2" type="ORF">TG4357_03412</name>
</gene>
<dbReference type="STRING" id="53501.SAMN04488043_104284"/>
<feature type="transmembrane region" description="Helical" evidence="1">
    <location>
        <begin position="17"/>
        <end position="37"/>
    </location>
</feature>
<dbReference type="EMBL" id="CYSA01000027">
    <property type="protein sequence ID" value="CUH68137.1"/>
    <property type="molecule type" value="Genomic_DNA"/>
</dbReference>
<feature type="transmembrane region" description="Helical" evidence="1">
    <location>
        <begin position="79"/>
        <end position="99"/>
    </location>
</feature>
<proteinExistence type="predicted"/>
<name>A0A0P1FJP8_THAGE</name>
<keyword evidence="3" id="KW-1185">Reference proteome</keyword>
<protein>
    <submittedName>
        <fullName evidence="2">Uncharacterized protein</fullName>
    </submittedName>
</protein>
<dbReference type="OrthoDB" id="7874871at2"/>
<reference evidence="2 3" key="1">
    <citation type="submission" date="2015-09" db="EMBL/GenBank/DDBJ databases">
        <authorList>
            <consortium name="Swine Surveillance"/>
        </authorList>
    </citation>
    <scope>NUCLEOTIDE SEQUENCE [LARGE SCALE GENOMIC DNA]</scope>
    <source>
        <strain evidence="2 3">CECT 4357</strain>
    </source>
</reference>
<evidence type="ECO:0000313" key="3">
    <source>
        <dbReference type="Proteomes" id="UP000051587"/>
    </source>
</evidence>
<keyword evidence="1" id="KW-1133">Transmembrane helix</keyword>
<keyword evidence="1" id="KW-0812">Transmembrane</keyword>
<feature type="transmembrane region" description="Helical" evidence="1">
    <location>
        <begin position="49"/>
        <end position="67"/>
    </location>
</feature>
<dbReference type="RefSeq" id="WP_058264087.1">
    <property type="nucleotide sequence ID" value="NZ_CP051181.1"/>
</dbReference>
<organism evidence="2 3">
    <name type="scientific">Thalassovita gelatinovora</name>
    <name type="common">Thalassobius gelatinovorus</name>
    <dbReference type="NCBI Taxonomy" id="53501"/>
    <lineage>
        <taxon>Bacteria</taxon>
        <taxon>Pseudomonadati</taxon>
        <taxon>Pseudomonadota</taxon>
        <taxon>Alphaproteobacteria</taxon>
        <taxon>Rhodobacterales</taxon>
        <taxon>Roseobacteraceae</taxon>
        <taxon>Thalassovita</taxon>
    </lineage>
</organism>
<evidence type="ECO:0000256" key="1">
    <source>
        <dbReference type="SAM" id="Phobius"/>
    </source>
</evidence>